<evidence type="ECO:0000256" key="1">
    <source>
        <dbReference type="ARBA" id="ARBA00022714"/>
    </source>
</evidence>
<keyword evidence="2" id="KW-0479">Metal-binding</keyword>
<keyword evidence="6" id="KW-0223">Dioxygenase</keyword>
<dbReference type="InterPro" id="IPR017941">
    <property type="entry name" value="Rieske_2Fe-2S"/>
</dbReference>
<gene>
    <name evidence="6" type="ORF">BJY24_001067</name>
</gene>
<dbReference type="CDD" id="cd03528">
    <property type="entry name" value="Rieske_RO_ferredoxin"/>
    <property type="match status" value="1"/>
</dbReference>
<dbReference type="GO" id="GO:0051537">
    <property type="term" value="F:2 iron, 2 sulfur cluster binding"/>
    <property type="evidence" value="ECO:0007669"/>
    <property type="project" value="UniProtKB-KW"/>
</dbReference>
<dbReference type="RefSeq" id="WP_040751909.1">
    <property type="nucleotide sequence ID" value="NZ_JACHIT010000001.1"/>
</dbReference>
<evidence type="ECO:0000256" key="3">
    <source>
        <dbReference type="ARBA" id="ARBA00023004"/>
    </source>
</evidence>
<dbReference type="PANTHER" id="PTHR21496">
    <property type="entry name" value="FERREDOXIN-RELATED"/>
    <property type="match status" value="1"/>
</dbReference>
<evidence type="ECO:0000313" key="7">
    <source>
        <dbReference type="Proteomes" id="UP000540412"/>
    </source>
</evidence>
<dbReference type="NCBIfam" id="NF007422">
    <property type="entry name" value="PRK09965.1"/>
    <property type="match status" value="1"/>
</dbReference>
<proteinExistence type="predicted"/>
<evidence type="ECO:0000259" key="5">
    <source>
        <dbReference type="PROSITE" id="PS51296"/>
    </source>
</evidence>
<dbReference type="GO" id="GO:0046872">
    <property type="term" value="F:metal ion binding"/>
    <property type="evidence" value="ECO:0007669"/>
    <property type="project" value="UniProtKB-KW"/>
</dbReference>
<keyword evidence="6" id="KW-0560">Oxidoreductase</keyword>
<dbReference type="EMBL" id="JACHIT010000001">
    <property type="protein sequence ID" value="MBB5912200.1"/>
    <property type="molecule type" value="Genomic_DNA"/>
</dbReference>
<keyword evidence="4" id="KW-0411">Iron-sulfur</keyword>
<dbReference type="Gene3D" id="2.102.10.10">
    <property type="entry name" value="Rieske [2Fe-2S] iron-sulphur domain"/>
    <property type="match status" value="1"/>
</dbReference>
<dbReference type="InterPro" id="IPR036922">
    <property type="entry name" value="Rieske_2Fe-2S_sf"/>
</dbReference>
<protein>
    <submittedName>
        <fullName evidence="6">3-phenylpropionate/trans-cinnamate dioxygenase ferredoxin subunit</fullName>
    </submittedName>
</protein>
<organism evidence="6 7">
    <name type="scientific">Nocardia transvalensis</name>
    <dbReference type="NCBI Taxonomy" id="37333"/>
    <lineage>
        <taxon>Bacteria</taxon>
        <taxon>Bacillati</taxon>
        <taxon>Actinomycetota</taxon>
        <taxon>Actinomycetes</taxon>
        <taxon>Mycobacteriales</taxon>
        <taxon>Nocardiaceae</taxon>
        <taxon>Nocardia</taxon>
    </lineage>
</organism>
<name>A0A7W9PA19_9NOCA</name>
<evidence type="ECO:0000313" key="6">
    <source>
        <dbReference type="EMBL" id="MBB5912200.1"/>
    </source>
</evidence>
<dbReference type="GO" id="GO:0004497">
    <property type="term" value="F:monooxygenase activity"/>
    <property type="evidence" value="ECO:0007669"/>
    <property type="project" value="UniProtKB-ARBA"/>
</dbReference>
<dbReference type="Pfam" id="PF00355">
    <property type="entry name" value="Rieske"/>
    <property type="match status" value="1"/>
</dbReference>
<sequence length="120" mass="12893">MLTVCPLASLPRGEALRVATNPPIAVFHTEDGEVFAIDDTCTHQDASLADGWLEGCAVECPLHASTFDLRTGAVDAPPAKLPVRTHRVEIRDGMVLVDLSAEEPNLPPEVRSRLVAQEPS</sequence>
<dbReference type="SUPFAM" id="SSF50022">
    <property type="entry name" value="ISP domain"/>
    <property type="match status" value="1"/>
</dbReference>
<dbReference type="PROSITE" id="PS51296">
    <property type="entry name" value="RIESKE"/>
    <property type="match status" value="1"/>
</dbReference>
<reference evidence="6 7" key="1">
    <citation type="submission" date="2020-08" db="EMBL/GenBank/DDBJ databases">
        <title>Sequencing the genomes of 1000 actinobacteria strains.</title>
        <authorList>
            <person name="Klenk H.-P."/>
        </authorList>
    </citation>
    <scope>NUCLEOTIDE SEQUENCE [LARGE SCALE GENOMIC DNA]</scope>
    <source>
        <strain evidence="6 7">DSM 43582</strain>
    </source>
</reference>
<keyword evidence="7" id="KW-1185">Reference proteome</keyword>
<dbReference type="Proteomes" id="UP000540412">
    <property type="component" value="Unassembled WGS sequence"/>
</dbReference>
<feature type="domain" description="Rieske" evidence="5">
    <location>
        <begin position="2"/>
        <end position="97"/>
    </location>
</feature>
<dbReference type="PANTHER" id="PTHR21496:SF23">
    <property type="entry name" value="3-PHENYLPROPIONATE_CINNAMIC ACID DIOXYGENASE FERREDOXIN SUBUNIT"/>
    <property type="match status" value="1"/>
</dbReference>
<keyword evidence="3" id="KW-0408">Iron</keyword>
<dbReference type="GO" id="GO:0051213">
    <property type="term" value="F:dioxygenase activity"/>
    <property type="evidence" value="ECO:0007669"/>
    <property type="project" value="UniProtKB-KW"/>
</dbReference>
<comment type="caution">
    <text evidence="6">The sequence shown here is derived from an EMBL/GenBank/DDBJ whole genome shotgun (WGS) entry which is preliminary data.</text>
</comment>
<evidence type="ECO:0000256" key="2">
    <source>
        <dbReference type="ARBA" id="ARBA00022723"/>
    </source>
</evidence>
<accession>A0A7W9PA19</accession>
<keyword evidence="1" id="KW-0001">2Fe-2S</keyword>
<dbReference type="GO" id="GO:0016705">
    <property type="term" value="F:oxidoreductase activity, acting on paired donors, with incorporation or reduction of molecular oxygen"/>
    <property type="evidence" value="ECO:0007669"/>
    <property type="project" value="UniProtKB-ARBA"/>
</dbReference>
<dbReference type="AlphaFoldDB" id="A0A7W9PA19"/>
<evidence type="ECO:0000256" key="4">
    <source>
        <dbReference type="ARBA" id="ARBA00023014"/>
    </source>
</evidence>